<gene>
    <name evidence="1" type="ORF">MU0053_001276</name>
</gene>
<dbReference type="RefSeq" id="WP_308481533.1">
    <property type="nucleotide sequence ID" value="NZ_OY726397.1"/>
</dbReference>
<organism evidence="1 2">
    <name type="scientific">[Mycobacterium] burgundiense</name>
    <dbReference type="NCBI Taxonomy" id="3064286"/>
    <lineage>
        <taxon>Bacteria</taxon>
        <taxon>Bacillati</taxon>
        <taxon>Actinomycetota</taxon>
        <taxon>Actinomycetes</taxon>
        <taxon>Mycobacteriales</taxon>
        <taxon>Mycobacteriaceae</taxon>
        <taxon>Mycolicibacterium</taxon>
    </lineage>
</organism>
<keyword evidence="2" id="KW-1185">Reference proteome</keyword>
<dbReference type="InterPro" id="IPR011856">
    <property type="entry name" value="tRNA_endonuc-like_dom_sf"/>
</dbReference>
<accession>A0ABM9LH10</accession>
<dbReference type="EMBL" id="OY726397">
    <property type="protein sequence ID" value="CAJ1498911.1"/>
    <property type="molecule type" value="Genomic_DNA"/>
</dbReference>
<evidence type="ECO:0000313" key="2">
    <source>
        <dbReference type="Proteomes" id="UP001190465"/>
    </source>
</evidence>
<dbReference type="Gene3D" id="3.40.1350.10">
    <property type="match status" value="1"/>
</dbReference>
<name>A0ABM9LH10_9MYCO</name>
<evidence type="ECO:0008006" key="3">
    <source>
        <dbReference type="Google" id="ProtNLM"/>
    </source>
</evidence>
<protein>
    <recommendedName>
        <fullName evidence="3">Aspartate ammonia-lyase</fullName>
    </recommendedName>
</protein>
<evidence type="ECO:0000313" key="1">
    <source>
        <dbReference type="EMBL" id="CAJ1498911.1"/>
    </source>
</evidence>
<reference evidence="1 2" key="1">
    <citation type="submission" date="2023-08" db="EMBL/GenBank/DDBJ databases">
        <authorList>
            <person name="Folkvardsen B D."/>
            <person name="Norman A."/>
        </authorList>
    </citation>
    <scope>NUCLEOTIDE SEQUENCE [LARGE SCALE GENOMIC DNA]</scope>
    <source>
        <strain evidence="1 2">Mu0053</strain>
    </source>
</reference>
<dbReference type="Proteomes" id="UP001190465">
    <property type="component" value="Chromosome"/>
</dbReference>
<proteinExistence type="predicted"/>
<sequence length="160" mass="18265">MADVQFKQPKLTNQQVGYAGENFVAAEIHRRGGYAVTFSGNMKGIDLLASDVNHERVISIQVKTKTAGTWQTSTKHGKKQTEPSDVTRFWIFVDLRKADPEYYVVPGWWMENDIFTNHQKYLDLHGGHRAKTDSSTHHAIPVKRISQWKDDWDGLGILPQ</sequence>